<dbReference type="AlphaFoldDB" id="A0A2I1IQZ3"/>
<reference evidence="2 3" key="1">
    <citation type="submission" date="2017-12" db="EMBL/GenBank/DDBJ databases">
        <title>Phylogenetic diversity of female urinary microbiome.</title>
        <authorList>
            <person name="Thomas-White K."/>
            <person name="Wolfe A.J."/>
        </authorList>
    </citation>
    <scope>NUCLEOTIDE SEQUENCE [LARGE SCALE GENOMIC DNA]</scope>
    <source>
        <strain evidence="2 3">UMB0402</strain>
    </source>
</reference>
<feature type="transmembrane region" description="Helical" evidence="1">
    <location>
        <begin position="83"/>
        <end position="101"/>
    </location>
</feature>
<feature type="transmembrane region" description="Helical" evidence="1">
    <location>
        <begin position="121"/>
        <end position="145"/>
    </location>
</feature>
<dbReference type="Pfam" id="PF07690">
    <property type="entry name" value="MFS_1"/>
    <property type="match status" value="1"/>
</dbReference>
<feature type="transmembrane region" description="Helical" evidence="1">
    <location>
        <begin position="190"/>
        <end position="212"/>
    </location>
</feature>
<comment type="caution">
    <text evidence="2">The sequence shown here is derived from an EMBL/GenBank/DDBJ whole genome shotgun (WGS) entry which is preliminary data.</text>
</comment>
<dbReference type="CDD" id="cd06174">
    <property type="entry name" value="MFS"/>
    <property type="match status" value="1"/>
</dbReference>
<accession>A0A2I1IQZ3</accession>
<dbReference type="SUPFAM" id="SSF103473">
    <property type="entry name" value="MFS general substrate transporter"/>
    <property type="match status" value="1"/>
</dbReference>
<feature type="transmembrane region" description="Helical" evidence="1">
    <location>
        <begin position="281"/>
        <end position="303"/>
    </location>
</feature>
<feature type="transmembrane region" description="Helical" evidence="1">
    <location>
        <begin position="54"/>
        <end position="71"/>
    </location>
</feature>
<gene>
    <name evidence="2" type="ORF">CYJ19_02800</name>
</gene>
<dbReference type="Proteomes" id="UP000235122">
    <property type="component" value="Unassembled WGS sequence"/>
</dbReference>
<dbReference type="Gene3D" id="1.20.1250.20">
    <property type="entry name" value="MFS general substrate transporter like domains"/>
    <property type="match status" value="1"/>
</dbReference>
<feature type="transmembrane region" description="Helical" evidence="1">
    <location>
        <begin position="310"/>
        <end position="329"/>
    </location>
</feature>
<feature type="transmembrane region" description="Helical" evidence="1">
    <location>
        <begin position="410"/>
        <end position="432"/>
    </location>
</feature>
<keyword evidence="1" id="KW-1133">Transmembrane helix</keyword>
<organism evidence="2 3">
    <name type="scientific">Winkia neuii</name>
    <dbReference type="NCBI Taxonomy" id="33007"/>
    <lineage>
        <taxon>Bacteria</taxon>
        <taxon>Bacillati</taxon>
        <taxon>Actinomycetota</taxon>
        <taxon>Actinomycetes</taxon>
        <taxon>Actinomycetales</taxon>
        <taxon>Actinomycetaceae</taxon>
        <taxon>Winkia</taxon>
    </lineage>
</organism>
<dbReference type="GO" id="GO:0022857">
    <property type="term" value="F:transmembrane transporter activity"/>
    <property type="evidence" value="ECO:0007669"/>
    <property type="project" value="InterPro"/>
</dbReference>
<sequence length="454" mass="48999">MKSKNLPVFLRRGRVGSFLTVVMAGQLTYSTFEAFKGSLMLPLTHALGIGVDDFGVLMGWLGIAMFLYLPGGWVNNRFTIRSILIWWCSWRLATFLILYTLPHLHLQLGSIQNLNFKIMVAIAISWGVWDAIGWPAVVNGVTFISKDSDVKGRGLAMGLLETIRRAAEFLMNIIVIGCIGLFPASANKIMIGFGFGYSLLLVPLIFAILRFVPKNAIAESENMGKNAAAAFGLLKVLARPRVWLAGLAGLCLYWCYVNLIYSSAPYLQLVFHASDATAGVFGILNTGLIGVFGGLVAGIVADYVFKSSTVMMGAALTLTAVATAVIRLLPAKQTMIWPAVILLMVVAFGVFMGKAVILAPIAELQLPEEINGSAMAVGSLLVYASIFWANPLTGKLVEAHKADPYVGYQQIFWITLVVAVVGAVCAFALAAINRRIDRQVEQGAEANQDAQATA</sequence>
<feature type="transmembrane region" description="Helical" evidence="1">
    <location>
        <begin position="370"/>
        <end position="390"/>
    </location>
</feature>
<protein>
    <submittedName>
        <fullName evidence="2">MFS transporter</fullName>
    </submittedName>
</protein>
<evidence type="ECO:0000313" key="3">
    <source>
        <dbReference type="Proteomes" id="UP000235122"/>
    </source>
</evidence>
<dbReference type="STRING" id="33007.HMPREF3198_01216"/>
<dbReference type="EMBL" id="PKKO01000001">
    <property type="protein sequence ID" value="PKY73525.1"/>
    <property type="molecule type" value="Genomic_DNA"/>
</dbReference>
<feature type="transmembrane region" description="Helical" evidence="1">
    <location>
        <begin position="166"/>
        <end position="184"/>
    </location>
</feature>
<name>A0A2I1IQZ3_9ACTO</name>
<keyword evidence="3" id="KW-1185">Reference proteome</keyword>
<evidence type="ECO:0000313" key="2">
    <source>
        <dbReference type="EMBL" id="PKY73525.1"/>
    </source>
</evidence>
<dbReference type="RefSeq" id="WP_024332323.1">
    <property type="nucleotide sequence ID" value="NZ_JASOXK010000014.1"/>
</dbReference>
<dbReference type="GeneID" id="35866327"/>
<keyword evidence="1" id="KW-0812">Transmembrane</keyword>
<feature type="transmembrane region" description="Helical" evidence="1">
    <location>
        <begin position="335"/>
        <end position="358"/>
    </location>
</feature>
<proteinExistence type="predicted"/>
<dbReference type="InterPro" id="IPR036259">
    <property type="entry name" value="MFS_trans_sf"/>
</dbReference>
<evidence type="ECO:0000256" key="1">
    <source>
        <dbReference type="SAM" id="Phobius"/>
    </source>
</evidence>
<keyword evidence="1" id="KW-0472">Membrane</keyword>
<dbReference type="InterPro" id="IPR011701">
    <property type="entry name" value="MFS"/>
</dbReference>
<feature type="transmembrane region" description="Helical" evidence="1">
    <location>
        <begin position="242"/>
        <end position="261"/>
    </location>
</feature>